<dbReference type="OrthoDB" id="9804407at2"/>
<gene>
    <name evidence="9" type="ORF">C7374_103240</name>
</gene>
<dbReference type="EC" id="2.6.1.-" evidence="7"/>
<name>A0A364JWS4_9HYPH</name>
<dbReference type="NCBIfam" id="NF004770">
    <property type="entry name" value="PRK06108.1"/>
    <property type="match status" value="1"/>
</dbReference>
<evidence type="ECO:0000256" key="2">
    <source>
        <dbReference type="ARBA" id="ARBA00007441"/>
    </source>
</evidence>
<keyword evidence="4 7" id="KW-0808">Transferase</keyword>
<dbReference type="Gene3D" id="3.90.1150.10">
    <property type="entry name" value="Aspartate Aminotransferase, domain 1"/>
    <property type="match status" value="1"/>
</dbReference>
<comment type="catalytic activity">
    <reaction evidence="6">
        <text>L-aspartate + 2-oxoglutarate = oxaloacetate + L-glutamate</text>
        <dbReference type="Rhea" id="RHEA:21824"/>
        <dbReference type="ChEBI" id="CHEBI:16452"/>
        <dbReference type="ChEBI" id="CHEBI:16810"/>
        <dbReference type="ChEBI" id="CHEBI:29985"/>
        <dbReference type="ChEBI" id="CHEBI:29991"/>
        <dbReference type="EC" id="2.6.1.1"/>
    </reaction>
</comment>
<dbReference type="PROSITE" id="PS00105">
    <property type="entry name" value="AA_TRANSFER_CLASS_1"/>
    <property type="match status" value="1"/>
</dbReference>
<dbReference type="InterPro" id="IPR015421">
    <property type="entry name" value="PyrdxlP-dep_Trfase_major"/>
</dbReference>
<dbReference type="InterPro" id="IPR004838">
    <property type="entry name" value="NHTrfase_class1_PyrdxlP-BS"/>
</dbReference>
<dbReference type="InterPro" id="IPR050596">
    <property type="entry name" value="AspAT/PAT-like"/>
</dbReference>
<reference evidence="9 10" key="1">
    <citation type="submission" date="2018-06" db="EMBL/GenBank/DDBJ databases">
        <title>Genomic Encyclopedia of Type Strains, Phase IV (KMG-IV): sequencing the most valuable type-strain genomes for metagenomic binning, comparative biology and taxonomic classification.</title>
        <authorList>
            <person name="Goeker M."/>
        </authorList>
    </citation>
    <scope>NUCLEOTIDE SEQUENCE [LARGE SCALE GENOMIC DNA]</scope>
    <source>
        <strain evidence="9 10">DSM 26720</strain>
    </source>
</reference>
<dbReference type="Proteomes" id="UP000249453">
    <property type="component" value="Unassembled WGS sequence"/>
</dbReference>
<protein>
    <recommendedName>
        <fullName evidence="7">Aminotransferase</fullName>
        <ecNumber evidence="7">2.6.1.-</ecNumber>
    </recommendedName>
</protein>
<evidence type="ECO:0000313" key="9">
    <source>
        <dbReference type="EMBL" id="RAK31101.1"/>
    </source>
</evidence>
<dbReference type="GO" id="GO:0004069">
    <property type="term" value="F:L-aspartate:2-oxoglutarate aminotransferase activity"/>
    <property type="evidence" value="ECO:0007669"/>
    <property type="project" value="UniProtKB-EC"/>
</dbReference>
<dbReference type="Pfam" id="PF00155">
    <property type="entry name" value="Aminotran_1_2"/>
    <property type="match status" value="1"/>
</dbReference>
<evidence type="ECO:0000256" key="3">
    <source>
        <dbReference type="ARBA" id="ARBA00022576"/>
    </source>
</evidence>
<comment type="similarity">
    <text evidence="2 7">Belongs to the class-I pyridoxal-phosphate-dependent aminotransferase family.</text>
</comment>
<evidence type="ECO:0000256" key="1">
    <source>
        <dbReference type="ARBA" id="ARBA00001933"/>
    </source>
</evidence>
<evidence type="ECO:0000259" key="8">
    <source>
        <dbReference type="Pfam" id="PF00155"/>
    </source>
</evidence>
<evidence type="ECO:0000313" key="10">
    <source>
        <dbReference type="Proteomes" id="UP000249453"/>
    </source>
</evidence>
<dbReference type="RefSeq" id="WP_111574855.1">
    <property type="nucleotide sequence ID" value="NZ_JBHEEY010000002.1"/>
</dbReference>
<dbReference type="GO" id="GO:0030170">
    <property type="term" value="F:pyridoxal phosphate binding"/>
    <property type="evidence" value="ECO:0007669"/>
    <property type="project" value="InterPro"/>
</dbReference>
<accession>A0A364JWS4</accession>
<sequence length="395" mass="43473">MNIYPSFSIEARPQVQALASSLIREVANSAMGRADVLPFWFGESDDPTPDFIREEAARSLQNGETFYSQNLGRPYFREAVAQYLSDLHGRPVEAERVAAVGSGVSGLMIASQLLLSPNDKVVVITPLWPNVCEIPHILGAYVERVALEVVEGKWSLDLDKLISALTPDTRALFINSPNNPTGWTIDEGGITTILSHCRKHGIWIIADDVYERLVYNPIKHSAPSFQSCYQEGDRILSINSLSKAWSMTGWRAGWILAPKVLSDDLAKLIEYNFSCIFEPSQRAATIALKQGEAEVGKLRQHLTHTRALLQNTLEGIDGVEVPDAGGAMYVFFRVNGFDDTLALAKKLVNEVGLGLAPGGAFGPEGNGWLRWCHAVQEDKLLAGVDRFLSFISTCR</sequence>
<keyword evidence="10" id="KW-1185">Reference proteome</keyword>
<dbReference type="Gene3D" id="3.40.640.10">
    <property type="entry name" value="Type I PLP-dependent aspartate aminotransferase-like (Major domain)"/>
    <property type="match status" value="1"/>
</dbReference>
<dbReference type="CDD" id="cd00609">
    <property type="entry name" value="AAT_like"/>
    <property type="match status" value="1"/>
</dbReference>
<feature type="domain" description="Aminotransferase class I/classII large" evidence="8">
    <location>
        <begin position="41"/>
        <end position="385"/>
    </location>
</feature>
<comment type="caution">
    <text evidence="9">The sequence shown here is derived from an EMBL/GenBank/DDBJ whole genome shotgun (WGS) entry which is preliminary data.</text>
</comment>
<dbReference type="SUPFAM" id="SSF53383">
    <property type="entry name" value="PLP-dependent transferases"/>
    <property type="match status" value="1"/>
</dbReference>
<dbReference type="GO" id="GO:0006520">
    <property type="term" value="P:amino acid metabolic process"/>
    <property type="evidence" value="ECO:0007669"/>
    <property type="project" value="InterPro"/>
</dbReference>
<dbReference type="PANTHER" id="PTHR46383:SF2">
    <property type="entry name" value="AMINOTRANSFERASE"/>
    <property type="match status" value="1"/>
</dbReference>
<evidence type="ECO:0000256" key="5">
    <source>
        <dbReference type="ARBA" id="ARBA00022898"/>
    </source>
</evidence>
<keyword evidence="5" id="KW-0663">Pyridoxal phosphate</keyword>
<organism evidence="9 10">
    <name type="scientific">Falsochrobactrum ovis</name>
    <dbReference type="NCBI Taxonomy" id="1293442"/>
    <lineage>
        <taxon>Bacteria</taxon>
        <taxon>Pseudomonadati</taxon>
        <taxon>Pseudomonadota</taxon>
        <taxon>Alphaproteobacteria</taxon>
        <taxon>Hyphomicrobiales</taxon>
        <taxon>Brucellaceae</taxon>
        <taxon>Falsochrobactrum</taxon>
    </lineage>
</organism>
<dbReference type="InterPro" id="IPR015422">
    <property type="entry name" value="PyrdxlP-dep_Trfase_small"/>
</dbReference>
<proteinExistence type="inferred from homology"/>
<dbReference type="InterPro" id="IPR004839">
    <property type="entry name" value="Aminotransferase_I/II_large"/>
</dbReference>
<keyword evidence="3 7" id="KW-0032">Aminotransferase</keyword>
<comment type="cofactor">
    <cofactor evidence="1 7">
        <name>pyridoxal 5'-phosphate</name>
        <dbReference type="ChEBI" id="CHEBI:597326"/>
    </cofactor>
</comment>
<evidence type="ECO:0000256" key="6">
    <source>
        <dbReference type="ARBA" id="ARBA00049185"/>
    </source>
</evidence>
<dbReference type="AlphaFoldDB" id="A0A364JWS4"/>
<dbReference type="PANTHER" id="PTHR46383">
    <property type="entry name" value="ASPARTATE AMINOTRANSFERASE"/>
    <property type="match status" value="1"/>
</dbReference>
<dbReference type="InterPro" id="IPR015424">
    <property type="entry name" value="PyrdxlP-dep_Trfase"/>
</dbReference>
<dbReference type="EMBL" id="QLMK01000003">
    <property type="protein sequence ID" value="RAK31101.1"/>
    <property type="molecule type" value="Genomic_DNA"/>
</dbReference>
<evidence type="ECO:0000256" key="7">
    <source>
        <dbReference type="RuleBase" id="RU000481"/>
    </source>
</evidence>
<evidence type="ECO:0000256" key="4">
    <source>
        <dbReference type="ARBA" id="ARBA00022679"/>
    </source>
</evidence>